<dbReference type="KEGG" id="cchl:FPL14_11910"/>
<evidence type="ECO:0000256" key="1">
    <source>
        <dbReference type="SAM" id="Phobius"/>
    </source>
</evidence>
<organism evidence="2 3">
    <name type="scientific">Cohnella cholangitidis</name>
    <dbReference type="NCBI Taxonomy" id="2598458"/>
    <lineage>
        <taxon>Bacteria</taxon>
        <taxon>Bacillati</taxon>
        <taxon>Bacillota</taxon>
        <taxon>Bacilli</taxon>
        <taxon>Bacillales</taxon>
        <taxon>Paenibacillaceae</taxon>
        <taxon>Cohnella</taxon>
    </lineage>
</organism>
<keyword evidence="1" id="KW-0472">Membrane</keyword>
<dbReference type="EMBL" id="CP041969">
    <property type="protein sequence ID" value="QMV41809.1"/>
    <property type="molecule type" value="Genomic_DNA"/>
</dbReference>
<evidence type="ECO:0000313" key="3">
    <source>
        <dbReference type="Proteomes" id="UP000515679"/>
    </source>
</evidence>
<evidence type="ECO:0000313" key="2">
    <source>
        <dbReference type="EMBL" id="QMV41809.1"/>
    </source>
</evidence>
<feature type="transmembrane region" description="Helical" evidence="1">
    <location>
        <begin position="174"/>
        <end position="202"/>
    </location>
</feature>
<keyword evidence="3" id="KW-1185">Reference proteome</keyword>
<dbReference type="AlphaFoldDB" id="A0A7G5BXX5"/>
<name>A0A7G5BXX5_9BACL</name>
<feature type="transmembrane region" description="Helical" evidence="1">
    <location>
        <begin position="214"/>
        <end position="232"/>
    </location>
</feature>
<feature type="transmembrane region" description="Helical" evidence="1">
    <location>
        <begin position="37"/>
        <end position="53"/>
    </location>
</feature>
<proteinExistence type="predicted"/>
<feature type="transmembrane region" description="Helical" evidence="1">
    <location>
        <begin position="260"/>
        <end position="280"/>
    </location>
</feature>
<reference evidence="2 3" key="1">
    <citation type="submission" date="2019-07" db="EMBL/GenBank/DDBJ databases">
        <authorList>
            <person name="Kim J.K."/>
            <person name="Cheong H.-M."/>
            <person name="Choi Y."/>
            <person name="Hwang K.J."/>
            <person name="Lee S."/>
            <person name="Choi C."/>
        </authorList>
    </citation>
    <scope>NUCLEOTIDE SEQUENCE [LARGE SCALE GENOMIC DNA]</scope>
    <source>
        <strain evidence="2 3">KS 22</strain>
    </source>
</reference>
<feature type="transmembrane region" description="Helical" evidence="1">
    <location>
        <begin position="115"/>
        <end position="136"/>
    </location>
</feature>
<dbReference type="Proteomes" id="UP000515679">
    <property type="component" value="Chromosome"/>
</dbReference>
<dbReference type="RefSeq" id="WP_182303147.1">
    <property type="nucleotide sequence ID" value="NZ_CP041969.1"/>
</dbReference>
<accession>A0A7G5BXX5</accession>
<feature type="transmembrane region" description="Helical" evidence="1">
    <location>
        <begin position="237"/>
        <end position="254"/>
    </location>
</feature>
<keyword evidence="1" id="KW-0812">Transmembrane</keyword>
<protein>
    <submittedName>
        <fullName evidence="2">Uncharacterized protein</fullName>
    </submittedName>
</protein>
<feature type="transmembrane region" description="Helical" evidence="1">
    <location>
        <begin position="148"/>
        <end position="167"/>
    </location>
</feature>
<keyword evidence="1" id="KW-1133">Transmembrane helix</keyword>
<sequence>MNNGIKLPWNRQLCFYLVGLFIVSGPLMHGLFFETEYLLAGIVAFAALGLFAYKEFPSRDPMLYLLLAYSGVYLCSIVYAVNMHDAVLEAVKALLMIPLYLALKQLIEKHFGWIDHLLLGSVFVAVIIGIFAGQFYEGRLTGLVDYANAFAILLLVSIIISQVQYVIKPNRIYLVYHLASVTALCLTQSRTAFLLWIGSQIVLYVFVGRKRHEAWIRALSCSCLGLIGAIAYEQSVWLFLVAWVLSGLYLWIGVRASGRTLTIVICAIGVAAVAAVSALLSTGFLSRWLMVGISVSELAVSACVL</sequence>
<gene>
    <name evidence="2" type="ORF">FPL14_11910</name>
</gene>
<feature type="transmembrane region" description="Helical" evidence="1">
    <location>
        <begin position="12"/>
        <end position="31"/>
    </location>
</feature>
<feature type="transmembrane region" description="Helical" evidence="1">
    <location>
        <begin position="62"/>
        <end position="80"/>
    </location>
</feature>